<dbReference type="InterPro" id="IPR021979">
    <property type="entry name" value="DUF3584"/>
</dbReference>
<proteinExistence type="predicted"/>
<dbReference type="GO" id="GO:0005524">
    <property type="term" value="F:ATP binding"/>
    <property type="evidence" value="ECO:0007669"/>
    <property type="project" value="UniProtKB-KW"/>
</dbReference>
<dbReference type="Proteomes" id="UP001310022">
    <property type="component" value="Unassembled WGS sequence"/>
</dbReference>
<keyword evidence="3" id="KW-1185">Reference proteome</keyword>
<reference evidence="2 3" key="1">
    <citation type="submission" date="2021-12" db="EMBL/GenBank/DDBJ databases">
        <title>Genome sequencing of bacteria with rrn-lacking chromosome and rrn-plasmid.</title>
        <authorList>
            <person name="Anda M."/>
            <person name="Iwasaki W."/>
        </authorList>
    </citation>
    <scope>NUCLEOTIDE SEQUENCE [LARGE SCALE GENOMIC DNA]</scope>
    <source>
        <strain evidence="2 3">NBRC 15940</strain>
    </source>
</reference>
<feature type="coiled-coil region" evidence="1">
    <location>
        <begin position="596"/>
        <end position="623"/>
    </location>
</feature>
<feature type="coiled-coil region" evidence="1">
    <location>
        <begin position="397"/>
        <end position="545"/>
    </location>
</feature>
<keyword evidence="1" id="KW-0175">Coiled coil</keyword>
<dbReference type="SUPFAM" id="SSF52540">
    <property type="entry name" value="P-loop containing nucleoside triphosphate hydrolases"/>
    <property type="match status" value="1"/>
</dbReference>
<gene>
    <name evidence="2" type="ORF">PEDI_44110</name>
</gene>
<dbReference type="Pfam" id="PF12128">
    <property type="entry name" value="DUF3584"/>
    <property type="match status" value="1"/>
</dbReference>
<name>A0AAN4W2U0_9BACT</name>
<comment type="caution">
    <text evidence="2">The sequence shown here is derived from an EMBL/GenBank/DDBJ whole genome shotgun (WGS) entry which is preliminary data.</text>
</comment>
<dbReference type="InterPro" id="IPR027417">
    <property type="entry name" value="P-loop_NTPase"/>
</dbReference>
<organism evidence="2 3">
    <name type="scientific">Persicobacter diffluens</name>
    <dbReference type="NCBI Taxonomy" id="981"/>
    <lineage>
        <taxon>Bacteria</taxon>
        <taxon>Pseudomonadati</taxon>
        <taxon>Bacteroidota</taxon>
        <taxon>Cytophagia</taxon>
        <taxon>Cytophagales</taxon>
        <taxon>Persicobacteraceae</taxon>
        <taxon>Persicobacter</taxon>
    </lineage>
</organism>
<sequence>MKRRQLNKLVFINSAAVAYSEVALDGNIHFVGSNGFGKTTVLRAILFFYNPSDRKRDLGIREDQQAFSDYYFTSSDSYIIYEVNHEAGPYCLVLYKKNGRLHVRFVEGAYQRDWFITNYQANEQQEVWEKIQDTGVNILPEEITRLGHLRQILYGAAAEKVWRRFALFRVNAGLAKRKTNNIPLAISNIFRSSRLDSNYIKKSIIDAVFYESVKPLDLTVIERQLARFRNDLKDLETYQAQEEVALSIIEQYGGLEELKFSLNQNANKLGHEVNRINDRLNTIDEQLMVMEQEVLAEEQKVADLQSNFEQESSELKSSIAILKNELKETEKLHAFFADKDIEQILAKVKDKPVLEKKHQRLRRELEDANRQVSDVSVFYESKLARLENDKMAFDNGLNEEKHQIEEQFSNKKSQEQELLAEEKDRLAEAYQSKVAPLEDQLNRYKSKQADLQARLREAEKRPQKSEARKKLEHKLADLEQQNQSWLHEEDLLKQEIRAKKEMYELRLGHLESSLKSDQKKLEQEQAQLEEDIQQLESQIESYTGSLLEFLQDALPGWEQNIGKLIRDDLLFAKDLSPKVETDSTDFYGLSVKLDHLPETKHSLERLQLKLKGLQKQLEQIKPRQNQLHSVFETGMADLQHQISRPVKKFQSRLEQLAYDRDKCETEAKGLRIQLEELKEKEQNQHQENLHEFHLEIDEVNQQLKVTEEQKQHFRIQLTDETRIVEQKFKVKWEAQLVEKEAALTEIQKRAAMAREEWEKERLQMLQDREDQMSGKGMDPGRVRDLEEQLQGIEDQLKALDDNAIDLVNRYKFSKEKYFDAEAENKDKYQSLQERLLELNEQFRLQEAGYRRDLKDRQLAMGQQRQLKKELDNLLSQDFEYFKSGEHSVYKLYQQQIENPGGTAEEGIDLKEGIHLMNSHFSRLTMETSQLQRTINKFIGNFSINNFLNFPKKMERDQDYSDFVQYHLEPFVKNNMVELAQKQLEKLHADTITDIAREVKDFSTHSTEISSVIRQINADFESSNFVGVVKSIQLDFREKNAGVIQLMRKIKKMSEDHQFGAQSGIFKKGLSNNVSQESIRLLTKLKNAIDESTKKVISIHDTFDLWFRVLENNNDTGWVERLSNVGSEGTDVMVKAMIYITLLNVFKQNAFRADDRYLIHCMIDEVGKLSDRYLRELIRFTNDKNIRLIFGSPNENDPLIYQHVYKVHREEDVIQVIELIGEEKIQEEEISA</sequence>
<evidence type="ECO:0000313" key="3">
    <source>
        <dbReference type="Proteomes" id="UP001310022"/>
    </source>
</evidence>
<protein>
    <submittedName>
        <fullName evidence="2">ATP-binding protein</fullName>
    </submittedName>
</protein>
<feature type="coiled-coil region" evidence="1">
    <location>
        <begin position="660"/>
        <end position="756"/>
    </location>
</feature>
<keyword evidence="2" id="KW-0067">ATP-binding</keyword>
<dbReference type="RefSeq" id="WP_338238962.1">
    <property type="nucleotide sequence ID" value="NZ_BQKE01000003.1"/>
</dbReference>
<evidence type="ECO:0000313" key="2">
    <source>
        <dbReference type="EMBL" id="GJM63859.1"/>
    </source>
</evidence>
<dbReference type="EMBL" id="BQKE01000003">
    <property type="protein sequence ID" value="GJM63859.1"/>
    <property type="molecule type" value="Genomic_DNA"/>
</dbReference>
<feature type="coiled-coil region" evidence="1">
    <location>
        <begin position="273"/>
        <end position="371"/>
    </location>
</feature>
<feature type="coiled-coil region" evidence="1">
    <location>
        <begin position="782"/>
        <end position="876"/>
    </location>
</feature>
<accession>A0AAN4W2U0</accession>
<evidence type="ECO:0000256" key="1">
    <source>
        <dbReference type="SAM" id="Coils"/>
    </source>
</evidence>
<keyword evidence="2" id="KW-0547">Nucleotide-binding</keyword>
<dbReference type="AlphaFoldDB" id="A0AAN4W2U0"/>